<dbReference type="GO" id="GO:0016746">
    <property type="term" value="F:acyltransferase activity"/>
    <property type="evidence" value="ECO:0007669"/>
    <property type="project" value="UniProtKB-KW"/>
</dbReference>
<evidence type="ECO:0000313" key="4">
    <source>
        <dbReference type="EMBL" id="MFD1936897.1"/>
    </source>
</evidence>
<evidence type="ECO:0000259" key="3">
    <source>
        <dbReference type="PROSITE" id="PS51186"/>
    </source>
</evidence>
<dbReference type="RefSeq" id="WP_379577585.1">
    <property type="nucleotide sequence ID" value="NZ_JBHUFV010000052.1"/>
</dbReference>
<accession>A0ABW4T7G9</accession>
<comment type="caution">
    <text evidence="4">The sequence shown here is derived from an EMBL/GenBank/DDBJ whole genome shotgun (WGS) entry which is preliminary data.</text>
</comment>
<keyword evidence="5" id="KW-1185">Reference proteome</keyword>
<dbReference type="Proteomes" id="UP001597368">
    <property type="component" value="Unassembled WGS sequence"/>
</dbReference>
<organism evidence="4 5">
    <name type="scientific">Nonomuraea mangrovi</name>
    <dbReference type="NCBI Taxonomy" id="2316207"/>
    <lineage>
        <taxon>Bacteria</taxon>
        <taxon>Bacillati</taxon>
        <taxon>Actinomycetota</taxon>
        <taxon>Actinomycetes</taxon>
        <taxon>Streptosporangiales</taxon>
        <taxon>Streptosporangiaceae</taxon>
        <taxon>Nonomuraea</taxon>
    </lineage>
</organism>
<feature type="domain" description="N-acetyltransferase" evidence="3">
    <location>
        <begin position="1"/>
        <end position="150"/>
    </location>
</feature>
<dbReference type="EMBL" id="JBHUFV010000052">
    <property type="protein sequence ID" value="MFD1936897.1"/>
    <property type="molecule type" value="Genomic_DNA"/>
</dbReference>
<protein>
    <submittedName>
        <fullName evidence="4">GNAT family N-acetyltransferase</fullName>
        <ecNumber evidence="4">2.3.-.-</ecNumber>
    </submittedName>
</protein>
<dbReference type="InterPro" id="IPR000182">
    <property type="entry name" value="GNAT_dom"/>
</dbReference>
<dbReference type="EC" id="2.3.-.-" evidence="4"/>
<reference evidence="5" key="1">
    <citation type="journal article" date="2019" name="Int. J. Syst. Evol. Microbiol.">
        <title>The Global Catalogue of Microorganisms (GCM) 10K type strain sequencing project: providing services to taxonomists for standard genome sequencing and annotation.</title>
        <authorList>
            <consortium name="The Broad Institute Genomics Platform"/>
            <consortium name="The Broad Institute Genome Sequencing Center for Infectious Disease"/>
            <person name="Wu L."/>
            <person name="Ma J."/>
        </authorList>
    </citation>
    <scope>NUCLEOTIDE SEQUENCE [LARGE SCALE GENOMIC DNA]</scope>
    <source>
        <strain evidence="5">ICMP 6774ER</strain>
    </source>
</reference>
<dbReference type="Pfam" id="PF00583">
    <property type="entry name" value="Acetyltransf_1"/>
    <property type="match status" value="1"/>
</dbReference>
<keyword evidence="1 4" id="KW-0808">Transferase</keyword>
<dbReference type="InterPro" id="IPR016181">
    <property type="entry name" value="Acyl_CoA_acyltransferase"/>
</dbReference>
<evidence type="ECO:0000313" key="5">
    <source>
        <dbReference type="Proteomes" id="UP001597368"/>
    </source>
</evidence>
<dbReference type="SUPFAM" id="SSF55729">
    <property type="entry name" value="Acyl-CoA N-acyltransferases (Nat)"/>
    <property type="match status" value="1"/>
</dbReference>
<gene>
    <name evidence="4" type="ORF">ACFSKW_36045</name>
</gene>
<name>A0ABW4T7G9_9ACTN</name>
<dbReference type="InterPro" id="IPR050832">
    <property type="entry name" value="Bact_Acetyltransf"/>
</dbReference>
<proteinExistence type="predicted"/>
<dbReference type="PANTHER" id="PTHR43877">
    <property type="entry name" value="AMINOALKYLPHOSPHONATE N-ACETYLTRANSFERASE-RELATED-RELATED"/>
    <property type="match status" value="1"/>
</dbReference>
<sequence>MRLRPTTPDDLDGIVEVFLACWRESYARVLPERLVSAMSTERARELWTGKPALVAEHDGRIRGLTRFSGDTVHSLYVHPAAQGGGLGARLLGAAESGLSSAGVTTAFLWVFRGNLPSIGFYRRQGWRPEGTERVTPEFGEPELRLTKVLA</sequence>
<dbReference type="PROSITE" id="PS51186">
    <property type="entry name" value="GNAT"/>
    <property type="match status" value="1"/>
</dbReference>
<evidence type="ECO:0000256" key="2">
    <source>
        <dbReference type="ARBA" id="ARBA00023315"/>
    </source>
</evidence>
<keyword evidence="2 4" id="KW-0012">Acyltransferase</keyword>
<dbReference type="Gene3D" id="3.40.630.30">
    <property type="match status" value="1"/>
</dbReference>
<evidence type="ECO:0000256" key="1">
    <source>
        <dbReference type="ARBA" id="ARBA00022679"/>
    </source>
</evidence>